<keyword evidence="1" id="KW-0472">Membrane</keyword>
<sequence length="34" mass="3905">MPAEGAWRGLHRLPAIALWLLVWVLNAYEFLLAI</sequence>
<keyword evidence="1" id="KW-1133">Transmembrane helix</keyword>
<reference evidence="2" key="1">
    <citation type="submission" date="2022-06" db="EMBL/GenBank/DDBJ databases">
        <title>Sequencing the genomes of 1000 actinobacteria strains.</title>
        <authorList>
            <person name="Klenk H.-P."/>
        </authorList>
    </citation>
    <scope>NUCLEOTIDE SEQUENCE</scope>
    <source>
        <strain evidence="2">DSM 46694</strain>
    </source>
</reference>
<keyword evidence="1" id="KW-0812">Transmembrane</keyword>
<dbReference type="AlphaFoldDB" id="A0A9X2K850"/>
<dbReference type="EMBL" id="JAMZEB010000002">
    <property type="protein sequence ID" value="MCP2360476.1"/>
    <property type="molecule type" value="Genomic_DNA"/>
</dbReference>
<keyword evidence="3" id="KW-1185">Reference proteome</keyword>
<accession>A0A9X2K850</accession>
<dbReference type="Proteomes" id="UP001139648">
    <property type="component" value="Unassembled WGS sequence"/>
</dbReference>
<feature type="transmembrane region" description="Helical" evidence="1">
    <location>
        <begin position="12"/>
        <end position="32"/>
    </location>
</feature>
<organism evidence="2 3">
    <name type="scientific">Nonomuraea thailandensis</name>
    <dbReference type="NCBI Taxonomy" id="1188745"/>
    <lineage>
        <taxon>Bacteria</taxon>
        <taxon>Bacillati</taxon>
        <taxon>Actinomycetota</taxon>
        <taxon>Actinomycetes</taxon>
        <taxon>Streptosporangiales</taxon>
        <taxon>Streptosporangiaceae</taxon>
        <taxon>Nonomuraea</taxon>
    </lineage>
</organism>
<gene>
    <name evidence="2" type="ORF">HD597_007496</name>
</gene>
<evidence type="ECO:0000313" key="2">
    <source>
        <dbReference type="EMBL" id="MCP2360476.1"/>
    </source>
</evidence>
<evidence type="ECO:0000256" key="1">
    <source>
        <dbReference type="SAM" id="Phobius"/>
    </source>
</evidence>
<comment type="caution">
    <text evidence="2">The sequence shown here is derived from an EMBL/GenBank/DDBJ whole genome shotgun (WGS) entry which is preliminary data.</text>
</comment>
<proteinExistence type="predicted"/>
<name>A0A9X2K850_9ACTN</name>
<protein>
    <submittedName>
        <fullName evidence="2">Uncharacterized protein</fullName>
    </submittedName>
</protein>
<evidence type="ECO:0000313" key="3">
    <source>
        <dbReference type="Proteomes" id="UP001139648"/>
    </source>
</evidence>